<keyword evidence="7 15" id="KW-0378">Hydrolase</keyword>
<evidence type="ECO:0000259" key="17">
    <source>
        <dbReference type="SMART" id="SM00482"/>
    </source>
</evidence>
<keyword evidence="2 15" id="KW-0808">Transferase</keyword>
<evidence type="ECO:0000256" key="10">
    <source>
        <dbReference type="ARBA" id="ARBA00023125"/>
    </source>
</evidence>
<evidence type="ECO:0000313" key="19">
    <source>
        <dbReference type="Proteomes" id="UP000274391"/>
    </source>
</evidence>
<feature type="domain" description="5'-3' exonuclease" evidence="16">
    <location>
        <begin position="1"/>
        <end position="259"/>
    </location>
</feature>
<dbReference type="GO" id="GO:0003677">
    <property type="term" value="F:DNA binding"/>
    <property type="evidence" value="ECO:0007669"/>
    <property type="project" value="UniProtKB-UniRule"/>
</dbReference>
<dbReference type="NCBIfam" id="TIGR00593">
    <property type="entry name" value="pola"/>
    <property type="match status" value="1"/>
</dbReference>
<protein>
    <recommendedName>
        <fullName evidence="14 15">DNA polymerase I</fullName>
        <ecNumber evidence="14 15">2.7.7.7</ecNumber>
    </recommendedName>
</protein>
<name>A0A3P3VXW9_9MICO</name>
<accession>A0A3P3VXW9</accession>
<dbReference type="InterPro" id="IPR002421">
    <property type="entry name" value="5-3_exonuclease"/>
</dbReference>
<dbReference type="EC" id="2.7.7.7" evidence="14 15"/>
<evidence type="ECO:0000256" key="4">
    <source>
        <dbReference type="ARBA" id="ARBA00022705"/>
    </source>
</evidence>
<dbReference type="InterPro" id="IPR002298">
    <property type="entry name" value="DNA_polymerase_A"/>
</dbReference>
<dbReference type="GO" id="GO:0006261">
    <property type="term" value="P:DNA-templated DNA replication"/>
    <property type="evidence" value="ECO:0007669"/>
    <property type="project" value="UniProtKB-UniRule"/>
</dbReference>
<keyword evidence="19" id="KW-1185">Reference proteome</keyword>
<dbReference type="InterPro" id="IPR029060">
    <property type="entry name" value="PIN-like_dom_sf"/>
</dbReference>
<evidence type="ECO:0000256" key="6">
    <source>
        <dbReference type="ARBA" id="ARBA00022763"/>
    </source>
</evidence>
<keyword evidence="8 15" id="KW-0269">Exonuclease</keyword>
<dbReference type="Pfam" id="PF02739">
    <property type="entry name" value="5_3_exonuc_N"/>
    <property type="match status" value="1"/>
</dbReference>
<comment type="caution">
    <text evidence="18">The sequence shown here is derived from an EMBL/GenBank/DDBJ whole genome shotgun (WGS) entry which is preliminary data.</text>
</comment>
<dbReference type="InterPro" id="IPR020046">
    <property type="entry name" value="5-3_exonucl_a-hlix_arch_N"/>
</dbReference>
<dbReference type="GO" id="GO:0006302">
    <property type="term" value="P:double-strand break repair"/>
    <property type="evidence" value="ECO:0007669"/>
    <property type="project" value="TreeGrafter"/>
</dbReference>
<dbReference type="FunFam" id="1.10.150.20:FF:000002">
    <property type="entry name" value="DNA polymerase I"/>
    <property type="match status" value="1"/>
</dbReference>
<dbReference type="InterPro" id="IPR008918">
    <property type="entry name" value="HhH2"/>
</dbReference>
<dbReference type="CDD" id="cd09859">
    <property type="entry name" value="PIN_53EXO"/>
    <property type="match status" value="1"/>
</dbReference>
<gene>
    <name evidence="15 18" type="primary">polA</name>
    <name evidence="18" type="ORF">EG850_05460</name>
</gene>
<dbReference type="InterPro" id="IPR019760">
    <property type="entry name" value="DNA-dir_DNA_pol_A_CS"/>
</dbReference>
<dbReference type="SMART" id="SM00279">
    <property type="entry name" value="HhH2"/>
    <property type="match status" value="1"/>
</dbReference>
<dbReference type="InterPro" id="IPR043502">
    <property type="entry name" value="DNA/RNA_pol_sf"/>
</dbReference>
<evidence type="ECO:0000256" key="5">
    <source>
        <dbReference type="ARBA" id="ARBA00022722"/>
    </source>
</evidence>
<dbReference type="SMART" id="SM00475">
    <property type="entry name" value="53EXOc"/>
    <property type="match status" value="1"/>
</dbReference>
<keyword evidence="5" id="KW-0540">Nuclease</keyword>
<evidence type="ECO:0000259" key="16">
    <source>
        <dbReference type="SMART" id="SM00475"/>
    </source>
</evidence>
<evidence type="ECO:0000256" key="9">
    <source>
        <dbReference type="ARBA" id="ARBA00022932"/>
    </source>
</evidence>
<dbReference type="CDD" id="cd08637">
    <property type="entry name" value="DNA_pol_A_pol_I_C"/>
    <property type="match status" value="1"/>
</dbReference>
<dbReference type="GO" id="GO:0003887">
    <property type="term" value="F:DNA-directed DNA polymerase activity"/>
    <property type="evidence" value="ECO:0007669"/>
    <property type="project" value="UniProtKB-UniRule"/>
</dbReference>
<keyword evidence="10 15" id="KW-0238">DNA-binding</keyword>
<evidence type="ECO:0000313" key="18">
    <source>
        <dbReference type="EMBL" id="RRJ87334.1"/>
    </source>
</evidence>
<dbReference type="InterPro" id="IPR001098">
    <property type="entry name" value="DNA-dir_DNA_pol_A_palm_dom"/>
</dbReference>
<dbReference type="GO" id="GO:0008409">
    <property type="term" value="F:5'-3' exonuclease activity"/>
    <property type="evidence" value="ECO:0007669"/>
    <property type="project" value="UniProtKB-UniRule"/>
</dbReference>
<dbReference type="EMBL" id="RQVS01000005">
    <property type="protein sequence ID" value="RRJ87334.1"/>
    <property type="molecule type" value="Genomic_DNA"/>
</dbReference>
<dbReference type="OrthoDB" id="9806424at2"/>
<dbReference type="Gene3D" id="3.40.50.1010">
    <property type="entry name" value="5'-nuclease"/>
    <property type="match status" value="1"/>
</dbReference>
<keyword evidence="9 15" id="KW-0239">DNA-directed DNA polymerase</keyword>
<keyword evidence="6 15" id="KW-0227">DNA damage</keyword>
<dbReference type="SUPFAM" id="SSF88723">
    <property type="entry name" value="PIN domain-like"/>
    <property type="match status" value="1"/>
</dbReference>
<comment type="function">
    <text evidence="13">In addition to polymerase activity, this DNA polymerase exhibits 3'-5' and 5'-3' exonuclease activity.</text>
</comment>
<evidence type="ECO:0000256" key="14">
    <source>
        <dbReference type="NCBIfam" id="TIGR00593"/>
    </source>
</evidence>
<dbReference type="FunFam" id="1.10.150.20:FF:000003">
    <property type="entry name" value="DNA polymerase I"/>
    <property type="match status" value="1"/>
</dbReference>
<evidence type="ECO:0000256" key="1">
    <source>
        <dbReference type="ARBA" id="ARBA00007705"/>
    </source>
</evidence>
<dbReference type="InterPro" id="IPR036397">
    <property type="entry name" value="RNaseH_sf"/>
</dbReference>
<evidence type="ECO:0000256" key="12">
    <source>
        <dbReference type="ARBA" id="ARBA00049244"/>
    </source>
</evidence>
<evidence type="ECO:0000256" key="7">
    <source>
        <dbReference type="ARBA" id="ARBA00022801"/>
    </source>
</evidence>
<proteinExistence type="inferred from homology"/>
<dbReference type="SMART" id="SM00482">
    <property type="entry name" value="POLAc"/>
    <property type="match status" value="1"/>
</dbReference>
<dbReference type="AlphaFoldDB" id="A0A3P3VXW9"/>
<organism evidence="18 19">
    <name type="scientific">Gulosibacter macacae</name>
    <dbReference type="NCBI Taxonomy" id="2488791"/>
    <lineage>
        <taxon>Bacteria</taxon>
        <taxon>Bacillati</taxon>
        <taxon>Actinomycetota</taxon>
        <taxon>Actinomycetes</taxon>
        <taxon>Micrococcales</taxon>
        <taxon>Microbacteriaceae</taxon>
        <taxon>Gulosibacter</taxon>
    </lineage>
</organism>
<dbReference type="InterPro" id="IPR012337">
    <property type="entry name" value="RNaseH-like_sf"/>
</dbReference>
<keyword evidence="11 15" id="KW-0234">DNA repair</keyword>
<comment type="similarity">
    <text evidence="1 15">Belongs to the DNA polymerase type-A family.</text>
</comment>
<keyword evidence="3 15" id="KW-0548">Nucleotidyltransferase</keyword>
<feature type="domain" description="DNA-directed DNA polymerase family A palm" evidence="17">
    <location>
        <begin position="631"/>
        <end position="838"/>
    </location>
</feature>
<dbReference type="PANTHER" id="PTHR10133:SF27">
    <property type="entry name" value="DNA POLYMERASE NU"/>
    <property type="match status" value="1"/>
</dbReference>
<comment type="catalytic activity">
    <reaction evidence="12 15">
        <text>DNA(n) + a 2'-deoxyribonucleoside 5'-triphosphate = DNA(n+1) + diphosphate</text>
        <dbReference type="Rhea" id="RHEA:22508"/>
        <dbReference type="Rhea" id="RHEA-COMP:17339"/>
        <dbReference type="Rhea" id="RHEA-COMP:17340"/>
        <dbReference type="ChEBI" id="CHEBI:33019"/>
        <dbReference type="ChEBI" id="CHEBI:61560"/>
        <dbReference type="ChEBI" id="CHEBI:173112"/>
        <dbReference type="EC" id="2.7.7.7"/>
    </reaction>
</comment>
<dbReference type="NCBIfam" id="NF004397">
    <property type="entry name" value="PRK05755.1"/>
    <property type="match status" value="1"/>
</dbReference>
<dbReference type="PRINTS" id="PR00868">
    <property type="entry name" value="DNAPOLI"/>
</dbReference>
<dbReference type="InterPro" id="IPR018320">
    <property type="entry name" value="DNA_polymerase_1"/>
</dbReference>
<dbReference type="InterPro" id="IPR036279">
    <property type="entry name" value="5-3_exonuclease_C_sf"/>
</dbReference>
<dbReference type="Gene3D" id="1.20.1060.10">
    <property type="entry name" value="Taq DNA Polymerase, Chain T, domain 4"/>
    <property type="match status" value="1"/>
</dbReference>
<dbReference type="Gene3D" id="1.10.150.20">
    <property type="entry name" value="5' to 3' exonuclease, C-terminal subdomain"/>
    <property type="match status" value="2"/>
</dbReference>
<keyword evidence="4 15" id="KW-0235">DNA replication</keyword>
<dbReference type="InterPro" id="IPR020045">
    <property type="entry name" value="DNA_polI_H3TH"/>
</dbReference>
<reference evidence="18 19" key="1">
    <citation type="submission" date="2018-11" db="EMBL/GenBank/DDBJ databases">
        <title>YIM 102482-1 draft genome.</title>
        <authorList>
            <person name="Li G."/>
            <person name="Jiang Y."/>
        </authorList>
    </citation>
    <scope>NUCLEOTIDE SEQUENCE [LARGE SCALE GENOMIC DNA]</scope>
    <source>
        <strain evidence="18 19">YIM 102482-1</strain>
    </source>
</reference>
<evidence type="ECO:0000256" key="13">
    <source>
        <dbReference type="ARBA" id="ARBA00053603"/>
    </source>
</evidence>
<dbReference type="SUPFAM" id="SSF56672">
    <property type="entry name" value="DNA/RNA polymerases"/>
    <property type="match status" value="1"/>
</dbReference>
<dbReference type="FunFam" id="3.40.50.1010:FF:000001">
    <property type="entry name" value="DNA polymerase I"/>
    <property type="match status" value="1"/>
</dbReference>
<dbReference type="SUPFAM" id="SSF53098">
    <property type="entry name" value="Ribonuclease H-like"/>
    <property type="match status" value="1"/>
</dbReference>
<sequence>MVIDGHSLAFRAFFALPVDSFVNSEGQHTNAIHGFISMLLSLLRDENPSHLAVAFDAGSQSFRNRIYEEYKGGRDETPPEFRGQIGLLKEALQAMGITWLEKDDFEADDILATLAHEGERDGYEVLVVSGDRDAIQLVNEKTTLLYPAVQGVSKLTRYTPDAVEEKYGVRPEQYSDLAAMVGEKADNLPGVPKVGPKTAAKWLAQFGSLTGVLEHEDELTGKVGESFREHRENAIRNRELNQLLVDVELPYQPNDLDIRAIDVDAVREVFTRLQFRTLQDRVLKLAAERDGAVATAEHPASELDIDVNLGGDALTAWLEREQQACPKGIGLRLDFVDGKLAEAGLGGAESAATVIAADDAAPLLEWLASDAPKTMFDAKPTLKAALAAGIEIGGAINDAQVAAFLGNPTGVPKRLAELVHQFLGETLPEADPNELVPVEDATNSLGADAWFVRRGAEAAIARLPEPTRPVFDEIEAPLIPVLAQMEHTGVAVEREFLQELADGQSAKVVEYEQEAFDAVGGERFNLASPKQLQTVLFDQLDMPKTRRTKTGYSTDAESLEALEAKSPHPFLGALRRHRDASKLKQIMESLLKTIDASGRIHTTYQQTAAATGRLASTDPNLQNIPIRSVDGMRIREAFVAGEGYDELLTADYSQIEMRIMAHLSGDEDLIEAFVRGEDTHRFVGSRVFGVAPEEVDANMRTKVKAMSYGLVYGLSPFGLSKQLGIEVSEARQLIEGYFERFGKVRDYLRNSVLQAKEDGYTETLFGRRRPFGDLNSTNRVARENAERAALNAPIQGAAADIIKIAMVRIDARMRAEEFASRMLLQVHDELVFEVAPDEGDRLEALVREEMGGAAELRVPLDVSVGRGANWQTAGH</sequence>
<dbReference type="Pfam" id="PF01367">
    <property type="entry name" value="5_3_exonuc"/>
    <property type="match status" value="1"/>
</dbReference>
<comment type="function">
    <text evidence="15">In addition to polymerase activity, this DNA polymerase exhibits 5'-3' exonuclease activity.</text>
</comment>
<dbReference type="SUPFAM" id="SSF47807">
    <property type="entry name" value="5' to 3' exonuclease, C-terminal subdomain"/>
    <property type="match status" value="1"/>
</dbReference>
<dbReference type="CDD" id="cd09898">
    <property type="entry name" value="H3TH_53EXO"/>
    <property type="match status" value="1"/>
</dbReference>
<dbReference type="Gene3D" id="3.30.70.370">
    <property type="match status" value="1"/>
</dbReference>
<evidence type="ECO:0000256" key="8">
    <source>
        <dbReference type="ARBA" id="ARBA00022839"/>
    </source>
</evidence>
<dbReference type="Pfam" id="PF00476">
    <property type="entry name" value="DNA_pol_A"/>
    <property type="match status" value="1"/>
</dbReference>
<dbReference type="Proteomes" id="UP000274391">
    <property type="component" value="Unassembled WGS sequence"/>
</dbReference>
<dbReference type="PANTHER" id="PTHR10133">
    <property type="entry name" value="DNA POLYMERASE I"/>
    <property type="match status" value="1"/>
</dbReference>
<evidence type="ECO:0000256" key="3">
    <source>
        <dbReference type="ARBA" id="ARBA00022695"/>
    </source>
</evidence>
<dbReference type="RefSeq" id="WP_124971340.1">
    <property type="nucleotide sequence ID" value="NZ_RQVS01000005.1"/>
</dbReference>
<evidence type="ECO:0000256" key="15">
    <source>
        <dbReference type="RuleBase" id="RU004460"/>
    </source>
</evidence>
<dbReference type="CDD" id="cd06140">
    <property type="entry name" value="DNA_polA_I_Bacillus_like_exo"/>
    <property type="match status" value="1"/>
</dbReference>
<dbReference type="PROSITE" id="PS00447">
    <property type="entry name" value="DNA_POLYMERASE_A"/>
    <property type="match status" value="1"/>
</dbReference>
<evidence type="ECO:0000256" key="2">
    <source>
        <dbReference type="ARBA" id="ARBA00022679"/>
    </source>
</evidence>
<evidence type="ECO:0000256" key="11">
    <source>
        <dbReference type="ARBA" id="ARBA00023204"/>
    </source>
</evidence>
<dbReference type="Gene3D" id="3.30.420.10">
    <property type="entry name" value="Ribonuclease H-like superfamily/Ribonuclease H"/>
    <property type="match status" value="1"/>
</dbReference>